<dbReference type="Gene3D" id="2.60.120.650">
    <property type="entry name" value="Cupin"/>
    <property type="match status" value="1"/>
</dbReference>
<feature type="region of interest" description="Disordered" evidence="1">
    <location>
        <begin position="1"/>
        <end position="21"/>
    </location>
</feature>
<feature type="domain" description="JmjC" evidence="3">
    <location>
        <begin position="375"/>
        <end position="546"/>
    </location>
</feature>
<dbReference type="InterPro" id="IPR003347">
    <property type="entry name" value="JmjC_dom"/>
</dbReference>
<protein>
    <recommendedName>
        <fullName evidence="3">JmjC domain-containing protein</fullName>
    </recommendedName>
</protein>
<evidence type="ECO:0000313" key="5">
    <source>
        <dbReference type="Proteomes" id="UP000825890"/>
    </source>
</evidence>
<dbReference type="AlphaFoldDB" id="A0A9P3CZ75"/>
<feature type="compositionally biased region" description="Basic and acidic residues" evidence="1">
    <location>
        <begin position="150"/>
        <end position="161"/>
    </location>
</feature>
<comment type="caution">
    <text evidence="4">The sequence shown here is derived from an EMBL/GenBank/DDBJ whole genome shotgun (WGS) entry which is preliminary data.</text>
</comment>
<keyword evidence="2" id="KW-1133">Transmembrane helix</keyword>
<dbReference type="GeneID" id="68296123"/>
<gene>
    <name evidence="4" type="ORF">CKM354_001054800</name>
</gene>
<feature type="region of interest" description="Disordered" evidence="1">
    <location>
        <begin position="124"/>
        <end position="211"/>
    </location>
</feature>
<dbReference type="Proteomes" id="UP000825890">
    <property type="component" value="Unassembled WGS sequence"/>
</dbReference>
<sequence length="618" mass="69000">MKAAQPQIPDEDTMKARRPRKATKVRLSLCPKAPFLITFLTLCTCLLIAYCTKRKQPLAMAETPARALSQRVVRLTLTEQPSLVVKLPLKRGLEDAPDMISRRDSADHTTIAGAAADIETAMEDTLEPASPSAPKATAADSEMSSNAPKFDPRMYGRERSSRARPTKPKYTDTDVVPRGPQPSAKKRKTSHNVEESQSLPTTPPTAPSQVRIPPHEPVPVMSFMPPPAASHIDSLGNVRPLRDEVSDRRYVEAMLDELQTTLQVDRNTVHKRSAGRLRDLLSMAEYPNNDEAKFLSKNEALAEVAPGKFFNGPIITAEQQPLPLSTVPEFLGEYYDNAAKAHIQDSSARTGNTGVSVRAVNMGKIKERFSSTNPKDKEYPWNLLELATHHDDGLRPLFLSNEDCRLITKLKIPNSADETRRRKYEPGFKDVEKWALLAQAGALTEPHQDSHGYSTFITLNQGCVGFGWLSHPSAQERAAWRRNPQRFRDGRWRYVVLKPGQTVFFPAGTVHMVFRLRAAGDSLSFGGHVLRCSNIVHWVKTLLEEHENPNIVNEDLSEAALGYLDRVERFVDQAKKLGQEEKWGGAQSIAEFKKLKKRFVDLPKPKEPKSKKTANAAT</sequence>
<evidence type="ECO:0000313" key="4">
    <source>
        <dbReference type="EMBL" id="GIZ47458.1"/>
    </source>
</evidence>
<keyword evidence="2" id="KW-0472">Membrane</keyword>
<organism evidence="4 5">
    <name type="scientific">Cercospora kikuchii</name>
    <dbReference type="NCBI Taxonomy" id="84275"/>
    <lineage>
        <taxon>Eukaryota</taxon>
        <taxon>Fungi</taxon>
        <taxon>Dikarya</taxon>
        <taxon>Ascomycota</taxon>
        <taxon>Pezizomycotina</taxon>
        <taxon>Dothideomycetes</taxon>
        <taxon>Dothideomycetidae</taxon>
        <taxon>Mycosphaerellales</taxon>
        <taxon>Mycosphaerellaceae</taxon>
        <taxon>Cercospora</taxon>
    </lineage>
</organism>
<feature type="transmembrane region" description="Helical" evidence="2">
    <location>
        <begin position="33"/>
        <end position="51"/>
    </location>
</feature>
<feature type="compositionally biased region" description="Low complexity" evidence="1">
    <location>
        <begin position="128"/>
        <end position="141"/>
    </location>
</feature>
<dbReference type="SUPFAM" id="SSF51197">
    <property type="entry name" value="Clavaminate synthase-like"/>
    <property type="match status" value="1"/>
</dbReference>
<proteinExistence type="predicted"/>
<reference evidence="4 5" key="1">
    <citation type="submission" date="2021-01" db="EMBL/GenBank/DDBJ databases">
        <title>Cercospora kikuchii MAFF 305040 whole genome shotgun sequence.</title>
        <authorList>
            <person name="Kashiwa T."/>
            <person name="Suzuki T."/>
        </authorList>
    </citation>
    <scope>NUCLEOTIDE SEQUENCE [LARGE SCALE GENOMIC DNA]</scope>
    <source>
        <strain evidence="4 5">MAFF 305040</strain>
    </source>
</reference>
<evidence type="ECO:0000256" key="2">
    <source>
        <dbReference type="SAM" id="Phobius"/>
    </source>
</evidence>
<name>A0A9P3CZ75_9PEZI</name>
<keyword evidence="5" id="KW-1185">Reference proteome</keyword>
<dbReference type="PROSITE" id="PS51184">
    <property type="entry name" value="JMJC"/>
    <property type="match status" value="1"/>
</dbReference>
<accession>A0A9P3CZ75</accession>
<keyword evidence="2" id="KW-0812">Transmembrane</keyword>
<dbReference type="EMBL" id="BOLY01000007">
    <property type="protein sequence ID" value="GIZ47458.1"/>
    <property type="molecule type" value="Genomic_DNA"/>
</dbReference>
<evidence type="ECO:0000259" key="3">
    <source>
        <dbReference type="PROSITE" id="PS51184"/>
    </source>
</evidence>
<evidence type="ECO:0000256" key="1">
    <source>
        <dbReference type="SAM" id="MobiDB-lite"/>
    </source>
</evidence>
<dbReference type="OrthoDB" id="3860121at2759"/>
<dbReference type="RefSeq" id="XP_044661945.1">
    <property type="nucleotide sequence ID" value="XM_044806010.1"/>
</dbReference>